<keyword evidence="3" id="KW-0472">Membrane</keyword>
<dbReference type="NCBIfam" id="TIGR00254">
    <property type="entry name" value="GGDEF"/>
    <property type="match status" value="1"/>
</dbReference>
<dbReference type="GO" id="GO:0052621">
    <property type="term" value="F:diguanylate cyclase activity"/>
    <property type="evidence" value="ECO:0007669"/>
    <property type="project" value="UniProtKB-EC"/>
</dbReference>
<dbReference type="PANTHER" id="PTHR45138:SF9">
    <property type="entry name" value="DIGUANYLATE CYCLASE DGCM-RELATED"/>
    <property type="match status" value="1"/>
</dbReference>
<sequence length="571" mass="64650">MRKLASFFGLVCLLTVCLAGGVQAASHDDLVAIEALRVSDPVSARVMLDDIDVSALSADEKIHYRYLQVYFSTYDGDLAETLAGYHALLEDARGHHIEVRLLVSLIGLSVYSSEWSQSFALAEKLEAMIPEVDPRSKIDVYRGLTVFHVEIDQHAMARFYIDKILESEEANDAERCIAMAHKAESSYRANSRDLSQQVFEDAIALCQEAEQYFYVAYAGSFYYRYLVMIEDIYMAEEVDKQIAAILKDMDFIHMDTTQQAARARLALLKGDYQQARQLALEVLESDREQEYRPPILKALDVLAKVEKAEGNYQDAVAYLEMKIATRDDYHTAEVARSLAMQRAKFDLSRKESQIALMDQKNKLAAARAEKLYLALILSSVMLFGLLMWSYRSRKVQQKLRHLARTDSLTQIYNRGYFAERAERLLKKTQQQNGVLSVALLDLDHFKQINDTYGHQIGDWVLREVVRAMQAVCDENCMLGRMGGEEFAILITDADAQQGLAVAEECREAIEAIDSTPSGHQFTLTASFGVADTRQVGFNFENLSSASDLALYQSKQYGRNRVYEYDSTLKPI</sequence>
<evidence type="ECO:0000256" key="4">
    <source>
        <dbReference type="SAM" id="SignalP"/>
    </source>
</evidence>
<evidence type="ECO:0000256" key="2">
    <source>
        <dbReference type="ARBA" id="ARBA00034247"/>
    </source>
</evidence>
<dbReference type="InterPro" id="IPR000160">
    <property type="entry name" value="GGDEF_dom"/>
</dbReference>
<keyword evidence="4" id="KW-0732">Signal</keyword>
<evidence type="ECO:0000256" key="3">
    <source>
        <dbReference type="SAM" id="Phobius"/>
    </source>
</evidence>
<name>A0ABT2VNA2_9ALTE</name>
<accession>A0ABT2VNA2</accession>
<feature type="signal peptide" evidence="4">
    <location>
        <begin position="1"/>
        <end position="24"/>
    </location>
</feature>
<dbReference type="Pfam" id="PF00990">
    <property type="entry name" value="GGDEF"/>
    <property type="match status" value="1"/>
</dbReference>
<keyword evidence="3" id="KW-0812">Transmembrane</keyword>
<comment type="catalytic activity">
    <reaction evidence="2">
        <text>2 GTP = 3',3'-c-di-GMP + 2 diphosphate</text>
        <dbReference type="Rhea" id="RHEA:24898"/>
        <dbReference type="ChEBI" id="CHEBI:33019"/>
        <dbReference type="ChEBI" id="CHEBI:37565"/>
        <dbReference type="ChEBI" id="CHEBI:58805"/>
        <dbReference type="EC" id="2.7.7.65"/>
    </reaction>
</comment>
<dbReference type="SUPFAM" id="SSF48452">
    <property type="entry name" value="TPR-like"/>
    <property type="match status" value="1"/>
</dbReference>
<keyword evidence="7" id="KW-1185">Reference proteome</keyword>
<dbReference type="InterPro" id="IPR050469">
    <property type="entry name" value="Diguanylate_Cyclase"/>
</dbReference>
<dbReference type="SMART" id="SM00267">
    <property type="entry name" value="GGDEF"/>
    <property type="match status" value="1"/>
</dbReference>
<dbReference type="RefSeq" id="WP_262993018.1">
    <property type="nucleotide sequence ID" value="NZ_JAOTJC010000006.1"/>
</dbReference>
<dbReference type="EC" id="2.7.7.65" evidence="1"/>
<evidence type="ECO:0000259" key="5">
    <source>
        <dbReference type="PROSITE" id="PS50887"/>
    </source>
</evidence>
<reference evidence="7" key="1">
    <citation type="submission" date="2023-07" db="EMBL/GenBank/DDBJ databases">
        <title>Study on multiphase classification of strain Alteromonas salexigens isolated from the Yellow Sea.</title>
        <authorList>
            <person name="Sun L."/>
        </authorList>
    </citation>
    <scope>NUCLEOTIDE SEQUENCE [LARGE SCALE GENOMIC DNA]</scope>
    <source>
        <strain evidence="7">ASW11-19</strain>
    </source>
</reference>
<organism evidence="6 7">
    <name type="scientific">Alteromonas salexigens</name>
    <dbReference type="NCBI Taxonomy" id="2982530"/>
    <lineage>
        <taxon>Bacteria</taxon>
        <taxon>Pseudomonadati</taxon>
        <taxon>Pseudomonadota</taxon>
        <taxon>Gammaproteobacteria</taxon>
        <taxon>Alteromonadales</taxon>
        <taxon>Alteromonadaceae</taxon>
        <taxon>Alteromonas/Salinimonas group</taxon>
        <taxon>Alteromonas</taxon>
    </lineage>
</organism>
<comment type="caution">
    <text evidence="6">The sequence shown here is derived from an EMBL/GenBank/DDBJ whole genome shotgun (WGS) entry which is preliminary data.</text>
</comment>
<evidence type="ECO:0000256" key="1">
    <source>
        <dbReference type="ARBA" id="ARBA00012528"/>
    </source>
</evidence>
<keyword evidence="6" id="KW-0548">Nucleotidyltransferase</keyword>
<dbReference type="Proteomes" id="UP001209257">
    <property type="component" value="Unassembled WGS sequence"/>
</dbReference>
<dbReference type="Gene3D" id="3.30.70.270">
    <property type="match status" value="1"/>
</dbReference>
<feature type="chain" id="PRO_5047056930" description="diguanylate cyclase" evidence="4">
    <location>
        <begin position="25"/>
        <end position="571"/>
    </location>
</feature>
<dbReference type="PROSITE" id="PS50887">
    <property type="entry name" value="GGDEF"/>
    <property type="match status" value="1"/>
</dbReference>
<keyword evidence="6" id="KW-0808">Transferase</keyword>
<dbReference type="InterPro" id="IPR029787">
    <property type="entry name" value="Nucleotide_cyclase"/>
</dbReference>
<dbReference type="PANTHER" id="PTHR45138">
    <property type="entry name" value="REGULATORY COMPONENTS OF SENSORY TRANSDUCTION SYSTEM"/>
    <property type="match status" value="1"/>
</dbReference>
<protein>
    <recommendedName>
        <fullName evidence="1">diguanylate cyclase</fullName>
        <ecNumber evidence="1">2.7.7.65</ecNumber>
    </recommendedName>
</protein>
<dbReference type="CDD" id="cd01949">
    <property type="entry name" value="GGDEF"/>
    <property type="match status" value="1"/>
</dbReference>
<dbReference type="SUPFAM" id="SSF55073">
    <property type="entry name" value="Nucleotide cyclase"/>
    <property type="match status" value="1"/>
</dbReference>
<proteinExistence type="predicted"/>
<evidence type="ECO:0000313" key="6">
    <source>
        <dbReference type="EMBL" id="MCU7554342.1"/>
    </source>
</evidence>
<feature type="domain" description="GGDEF" evidence="5">
    <location>
        <begin position="433"/>
        <end position="566"/>
    </location>
</feature>
<gene>
    <name evidence="6" type="ORF">OCL06_07005</name>
</gene>
<evidence type="ECO:0000313" key="7">
    <source>
        <dbReference type="Proteomes" id="UP001209257"/>
    </source>
</evidence>
<dbReference type="EMBL" id="JAOTJC010000006">
    <property type="protein sequence ID" value="MCU7554342.1"/>
    <property type="molecule type" value="Genomic_DNA"/>
</dbReference>
<dbReference type="InterPro" id="IPR011990">
    <property type="entry name" value="TPR-like_helical_dom_sf"/>
</dbReference>
<dbReference type="InterPro" id="IPR043128">
    <property type="entry name" value="Rev_trsase/Diguanyl_cyclase"/>
</dbReference>
<feature type="transmembrane region" description="Helical" evidence="3">
    <location>
        <begin position="371"/>
        <end position="390"/>
    </location>
</feature>
<keyword evidence="3" id="KW-1133">Transmembrane helix</keyword>